<organism evidence="3 4">
    <name type="scientific">Malus domestica</name>
    <name type="common">Apple</name>
    <name type="synonym">Pyrus malus</name>
    <dbReference type="NCBI Taxonomy" id="3750"/>
    <lineage>
        <taxon>Eukaryota</taxon>
        <taxon>Viridiplantae</taxon>
        <taxon>Streptophyta</taxon>
        <taxon>Embryophyta</taxon>
        <taxon>Tracheophyta</taxon>
        <taxon>Spermatophyta</taxon>
        <taxon>Magnoliopsida</taxon>
        <taxon>eudicotyledons</taxon>
        <taxon>Gunneridae</taxon>
        <taxon>Pentapetalae</taxon>
        <taxon>rosids</taxon>
        <taxon>fabids</taxon>
        <taxon>Rosales</taxon>
        <taxon>Rosaceae</taxon>
        <taxon>Amygdaloideae</taxon>
        <taxon>Maleae</taxon>
        <taxon>Malus</taxon>
    </lineage>
</organism>
<dbReference type="AlphaFoldDB" id="A0A498J4U5"/>
<dbReference type="Gramene" id="mRNA:MD09G0120600">
    <property type="protein sequence ID" value="mRNA:MD09G0120600"/>
    <property type="gene ID" value="MD09G0120600"/>
</dbReference>
<evidence type="ECO:0000313" key="3">
    <source>
        <dbReference type="EMBL" id="RXH90216.1"/>
    </source>
</evidence>
<accession>A0A498J4U5</accession>
<dbReference type="OrthoDB" id="683235at2759"/>
<keyword evidence="2" id="KW-0812">Transmembrane</keyword>
<evidence type="ECO:0000256" key="2">
    <source>
        <dbReference type="SAM" id="Phobius"/>
    </source>
</evidence>
<comment type="caution">
    <text evidence="3">The sequence shown here is derived from an EMBL/GenBank/DDBJ whole genome shotgun (WGS) entry which is preliminary data.</text>
</comment>
<name>A0A498J4U5_MALDO</name>
<evidence type="ECO:0000256" key="1">
    <source>
        <dbReference type="SAM" id="MobiDB-lite"/>
    </source>
</evidence>
<protein>
    <submittedName>
        <fullName evidence="3">Uncharacterized protein</fullName>
    </submittedName>
</protein>
<reference evidence="3 4" key="1">
    <citation type="submission" date="2018-10" db="EMBL/GenBank/DDBJ databases">
        <title>A high-quality apple genome assembly.</title>
        <authorList>
            <person name="Hu J."/>
        </authorList>
    </citation>
    <scope>NUCLEOTIDE SEQUENCE [LARGE SCALE GENOMIC DNA]</scope>
    <source>
        <strain evidence="4">cv. HFTH1</strain>
        <tissue evidence="3">Young leaf</tissue>
    </source>
</reference>
<keyword evidence="2" id="KW-1133">Transmembrane helix</keyword>
<evidence type="ECO:0000313" key="4">
    <source>
        <dbReference type="Proteomes" id="UP000290289"/>
    </source>
</evidence>
<dbReference type="KEGG" id="mdm:103441441"/>
<keyword evidence="4" id="KW-1185">Reference proteome</keyword>
<dbReference type="PANTHER" id="PTHR37225:SF1">
    <property type="entry name" value="OS04G0657900 PROTEIN"/>
    <property type="match status" value="1"/>
</dbReference>
<keyword evidence="2" id="KW-0472">Membrane</keyword>
<feature type="transmembrane region" description="Helical" evidence="2">
    <location>
        <begin position="6"/>
        <end position="28"/>
    </location>
</feature>
<feature type="region of interest" description="Disordered" evidence="1">
    <location>
        <begin position="40"/>
        <end position="70"/>
    </location>
</feature>
<proteinExistence type="predicted"/>
<sequence>MDGIQQLGLPVLGIVAAAAVTFYAVSFLELSEKSFRDLDEKEYGESGGYKPSASSRVKRARRKAEKQAKR</sequence>
<dbReference type="Proteomes" id="UP000290289">
    <property type="component" value="Chromosome 9"/>
</dbReference>
<dbReference type="EMBL" id="RDQH01000335">
    <property type="protein sequence ID" value="RXH90216.1"/>
    <property type="molecule type" value="Genomic_DNA"/>
</dbReference>
<gene>
    <name evidence="3" type="ORF">DVH24_032573</name>
</gene>
<dbReference type="PANTHER" id="PTHR37225">
    <property type="entry name" value="OSJNBA0011F23.3 PROTEIN"/>
    <property type="match status" value="1"/>
</dbReference>